<dbReference type="InterPro" id="IPR036423">
    <property type="entry name" value="SOD-like_Cu/Zn_dom_sf"/>
</dbReference>
<reference evidence="4" key="1">
    <citation type="journal article" date="2014" name="Int. J. Syst. Evol. Microbiol.">
        <title>Complete genome sequence of Corynebacterium casei LMG S-19264T (=DSM 44701T), isolated from a smear-ripened cheese.</title>
        <authorList>
            <consortium name="US DOE Joint Genome Institute (JGI-PGF)"/>
            <person name="Walter F."/>
            <person name="Albersmeier A."/>
            <person name="Kalinowski J."/>
            <person name="Ruckert C."/>
        </authorList>
    </citation>
    <scope>NUCLEOTIDE SEQUENCE</scope>
    <source>
        <strain evidence="4">KCTC 32422</strain>
    </source>
</reference>
<dbReference type="InterPro" id="IPR024134">
    <property type="entry name" value="SOD_Cu/Zn_/chaperone"/>
</dbReference>
<protein>
    <submittedName>
        <fullName evidence="4">Superoxide dismutase</fullName>
    </submittedName>
</protein>
<dbReference type="InterPro" id="IPR001424">
    <property type="entry name" value="SOD_Cu_Zn_dom"/>
</dbReference>
<dbReference type="PRINTS" id="PR00068">
    <property type="entry name" value="CUZNDISMTASE"/>
</dbReference>
<sequence length="175" mass="17251">MKHTTTAIVLAAVLVSGCATNDVAKPVRLASATLQNANGLPVGTAFVGGLGDTLTLNVAATGISPGPHGIHLHMVGDCTPPAFTTAGGHLNPGGHQHGTDNPAGSHLGDLPNIVADAGGVATLSAALRGTRAEVESALFDADGTAVIIHAAADDYKTDPTGNSGARIVCGVLKRG</sequence>
<dbReference type="SUPFAM" id="SSF49329">
    <property type="entry name" value="Cu,Zn superoxide dismutase-like"/>
    <property type="match status" value="1"/>
</dbReference>
<dbReference type="CDD" id="cd00305">
    <property type="entry name" value="Cu-Zn_Superoxide_Dismutase"/>
    <property type="match status" value="1"/>
</dbReference>
<dbReference type="PROSITE" id="PS00087">
    <property type="entry name" value="SOD_CU_ZN_1"/>
    <property type="match status" value="1"/>
</dbReference>
<accession>A0A918VAK8</accession>
<dbReference type="EMBL" id="BMZD01000001">
    <property type="protein sequence ID" value="GGZ86755.1"/>
    <property type="molecule type" value="Genomic_DNA"/>
</dbReference>
<dbReference type="GO" id="GO:0006801">
    <property type="term" value="P:superoxide metabolic process"/>
    <property type="evidence" value="ECO:0007669"/>
    <property type="project" value="InterPro"/>
</dbReference>
<comment type="similarity">
    <text evidence="1">Belongs to the Cu-Zn superoxide dismutase family.</text>
</comment>
<reference evidence="4" key="2">
    <citation type="submission" date="2020-09" db="EMBL/GenBank/DDBJ databases">
        <authorList>
            <person name="Sun Q."/>
            <person name="Kim S."/>
        </authorList>
    </citation>
    <scope>NUCLEOTIDE SEQUENCE</scope>
    <source>
        <strain evidence="4">KCTC 32422</strain>
    </source>
</reference>
<dbReference type="PROSITE" id="PS51257">
    <property type="entry name" value="PROKAR_LIPOPROTEIN"/>
    <property type="match status" value="1"/>
</dbReference>
<organism evidence="4 5">
    <name type="scientific">Novosphingobium arvoryzae</name>
    <dbReference type="NCBI Taxonomy" id="1256514"/>
    <lineage>
        <taxon>Bacteria</taxon>
        <taxon>Pseudomonadati</taxon>
        <taxon>Pseudomonadota</taxon>
        <taxon>Alphaproteobacteria</taxon>
        <taxon>Sphingomonadales</taxon>
        <taxon>Sphingomonadaceae</taxon>
        <taxon>Novosphingobium</taxon>
    </lineage>
</organism>
<dbReference type="GO" id="GO:0005507">
    <property type="term" value="F:copper ion binding"/>
    <property type="evidence" value="ECO:0007669"/>
    <property type="project" value="InterPro"/>
</dbReference>
<dbReference type="RefSeq" id="WP_189538535.1">
    <property type="nucleotide sequence ID" value="NZ_BMZD01000001.1"/>
</dbReference>
<feature type="chain" id="PRO_5036758748" evidence="2">
    <location>
        <begin position="25"/>
        <end position="175"/>
    </location>
</feature>
<comment type="caution">
    <text evidence="4">The sequence shown here is derived from an EMBL/GenBank/DDBJ whole genome shotgun (WGS) entry which is preliminary data.</text>
</comment>
<dbReference type="PANTHER" id="PTHR10003">
    <property type="entry name" value="SUPEROXIDE DISMUTASE CU-ZN -RELATED"/>
    <property type="match status" value="1"/>
</dbReference>
<dbReference type="Gene3D" id="2.60.40.200">
    <property type="entry name" value="Superoxide dismutase, copper/zinc binding domain"/>
    <property type="match status" value="1"/>
</dbReference>
<keyword evidence="2" id="KW-0732">Signal</keyword>
<dbReference type="Proteomes" id="UP000634139">
    <property type="component" value="Unassembled WGS sequence"/>
</dbReference>
<feature type="domain" description="Superoxide dismutase copper/zinc binding" evidence="3">
    <location>
        <begin position="54"/>
        <end position="171"/>
    </location>
</feature>
<evidence type="ECO:0000313" key="4">
    <source>
        <dbReference type="EMBL" id="GGZ86755.1"/>
    </source>
</evidence>
<keyword evidence="5" id="KW-1185">Reference proteome</keyword>
<dbReference type="InterPro" id="IPR018152">
    <property type="entry name" value="SOD_Cu/Zn_BS"/>
</dbReference>
<gene>
    <name evidence="4" type="ORF">GCM10011617_01720</name>
</gene>
<evidence type="ECO:0000256" key="2">
    <source>
        <dbReference type="SAM" id="SignalP"/>
    </source>
</evidence>
<evidence type="ECO:0000256" key="1">
    <source>
        <dbReference type="ARBA" id="ARBA00010457"/>
    </source>
</evidence>
<evidence type="ECO:0000313" key="5">
    <source>
        <dbReference type="Proteomes" id="UP000634139"/>
    </source>
</evidence>
<feature type="signal peptide" evidence="2">
    <location>
        <begin position="1"/>
        <end position="24"/>
    </location>
</feature>
<name>A0A918VAK8_9SPHN</name>
<evidence type="ECO:0000259" key="3">
    <source>
        <dbReference type="Pfam" id="PF00080"/>
    </source>
</evidence>
<dbReference type="AlphaFoldDB" id="A0A918VAK8"/>
<proteinExistence type="inferred from homology"/>
<dbReference type="Pfam" id="PF00080">
    <property type="entry name" value="Sod_Cu"/>
    <property type="match status" value="1"/>
</dbReference>